<keyword evidence="2" id="KW-0347">Helicase</keyword>
<dbReference type="Proteomes" id="UP001589698">
    <property type="component" value="Unassembled WGS sequence"/>
</dbReference>
<keyword evidence="3" id="KW-0234">DNA repair</keyword>
<evidence type="ECO:0000313" key="6">
    <source>
        <dbReference type="EMBL" id="MFC0224642.1"/>
    </source>
</evidence>
<feature type="compositionally biased region" description="Low complexity" evidence="4">
    <location>
        <begin position="1"/>
        <end position="25"/>
    </location>
</feature>
<evidence type="ECO:0000256" key="4">
    <source>
        <dbReference type="SAM" id="MobiDB-lite"/>
    </source>
</evidence>
<keyword evidence="1" id="KW-0227">DNA damage</keyword>
<dbReference type="InterPro" id="IPR011604">
    <property type="entry name" value="PDDEXK-like_dom_sf"/>
</dbReference>
<dbReference type="Pfam" id="PF12705">
    <property type="entry name" value="PDDEXK_1"/>
    <property type="match status" value="1"/>
</dbReference>
<name>A0ABV6E6L5_9ACTN</name>
<dbReference type="EMBL" id="JBHLXH010000003">
    <property type="protein sequence ID" value="MFC0224642.1"/>
    <property type="molecule type" value="Genomic_DNA"/>
</dbReference>
<reference evidence="6 7" key="1">
    <citation type="submission" date="2024-09" db="EMBL/GenBank/DDBJ databases">
        <authorList>
            <person name="Sun Q."/>
            <person name="Mori K."/>
        </authorList>
    </citation>
    <scope>NUCLEOTIDE SEQUENCE [LARGE SCALE GENOMIC DNA]</scope>
    <source>
        <strain evidence="6 7">CCM 8654</strain>
    </source>
</reference>
<dbReference type="SUPFAM" id="SSF52980">
    <property type="entry name" value="Restriction endonuclease-like"/>
    <property type="match status" value="1"/>
</dbReference>
<keyword evidence="6" id="KW-0378">Hydrolase</keyword>
<evidence type="ECO:0000313" key="7">
    <source>
        <dbReference type="Proteomes" id="UP001589698"/>
    </source>
</evidence>
<accession>A0ABV6E6L5</accession>
<evidence type="ECO:0000256" key="3">
    <source>
        <dbReference type="ARBA" id="ARBA00023204"/>
    </source>
</evidence>
<keyword evidence="2" id="KW-0547">Nucleotide-binding</keyword>
<feature type="region of interest" description="Disordered" evidence="4">
    <location>
        <begin position="290"/>
        <end position="319"/>
    </location>
</feature>
<dbReference type="Gene3D" id="3.90.320.10">
    <property type="match status" value="1"/>
</dbReference>
<dbReference type="RefSeq" id="WP_378520421.1">
    <property type="nucleotide sequence ID" value="NZ_CBCSDI010000018.1"/>
</dbReference>
<comment type="caution">
    <text evidence="6">The sequence shown here is derived from an EMBL/GenBank/DDBJ whole genome shotgun (WGS) entry which is preliminary data.</text>
</comment>
<keyword evidence="7" id="KW-1185">Reference proteome</keyword>
<evidence type="ECO:0000256" key="2">
    <source>
        <dbReference type="ARBA" id="ARBA00022806"/>
    </source>
</evidence>
<keyword evidence="6" id="KW-0269">Exonuclease</keyword>
<feature type="compositionally biased region" description="Low complexity" evidence="4">
    <location>
        <begin position="301"/>
        <end position="319"/>
    </location>
</feature>
<keyword evidence="2" id="KW-0067">ATP-binding</keyword>
<gene>
    <name evidence="6" type="ORF">ACFFJG_19295</name>
</gene>
<dbReference type="GO" id="GO:0004527">
    <property type="term" value="F:exonuclease activity"/>
    <property type="evidence" value="ECO:0007669"/>
    <property type="project" value="UniProtKB-KW"/>
</dbReference>
<dbReference type="InterPro" id="IPR011335">
    <property type="entry name" value="Restrct_endonuc-II-like"/>
</dbReference>
<organism evidence="6 7">
    <name type="scientific">Nocardioides zeicaulis</name>
    <dbReference type="NCBI Taxonomy" id="1776857"/>
    <lineage>
        <taxon>Bacteria</taxon>
        <taxon>Bacillati</taxon>
        <taxon>Actinomycetota</taxon>
        <taxon>Actinomycetes</taxon>
        <taxon>Propionibacteriales</taxon>
        <taxon>Nocardioidaceae</taxon>
        <taxon>Nocardioides</taxon>
    </lineage>
</organism>
<proteinExistence type="predicted"/>
<sequence>MTTSLPDPAADPVADPAADPAASPAERLSTPVDGVEVVGSLSPSRASDFLACPLLYRFRTLDRLPEEPSPDATRGTLVHKVLEDLFDLPAADRTPDRAAAMLAPRWEALLEAEPGLQAMFGDEGPDVVAWMQSCRDVLARYFDLEDPTRLEPAERELYVETVLDSRLLLRGFVDRIDVAPDGRIRVVDYKSGRAPKEGYEAKALFQMKFYALVIWRLRGVVPSVLQLVYLGNGEILRYEPDEDDLRATERKVEAIHRAITLARKTGDWQPSPSRLCDWCSFHQLCPAKGGTLPPLPERPEAQTAAAPVPASAPSGPSSP</sequence>
<protein>
    <submittedName>
        <fullName evidence="6">RecB family exonuclease</fullName>
    </submittedName>
</protein>
<evidence type="ECO:0000259" key="5">
    <source>
        <dbReference type="Pfam" id="PF12705"/>
    </source>
</evidence>
<feature type="domain" description="PD-(D/E)XK endonuclease-like" evidence="5">
    <location>
        <begin position="40"/>
        <end position="286"/>
    </location>
</feature>
<feature type="region of interest" description="Disordered" evidence="4">
    <location>
        <begin position="1"/>
        <end position="29"/>
    </location>
</feature>
<evidence type="ECO:0000256" key="1">
    <source>
        <dbReference type="ARBA" id="ARBA00022763"/>
    </source>
</evidence>
<keyword evidence="6" id="KW-0540">Nuclease</keyword>
<dbReference type="InterPro" id="IPR038726">
    <property type="entry name" value="PDDEXK_AddAB-type"/>
</dbReference>